<dbReference type="EnsemblMetazoa" id="G19218.1">
    <property type="protein sequence ID" value="G19218.1:cds"/>
    <property type="gene ID" value="G19218"/>
</dbReference>
<proteinExistence type="predicted"/>
<name>A0A8W8JKY2_MAGGI</name>
<dbReference type="AlphaFoldDB" id="A0A8W8JKY2"/>
<reference evidence="2" key="1">
    <citation type="submission" date="2022-08" db="UniProtKB">
        <authorList>
            <consortium name="EnsemblMetazoa"/>
        </authorList>
    </citation>
    <scope>IDENTIFICATION</scope>
    <source>
        <strain evidence="2">05x7-T-G4-1.051#20</strain>
    </source>
</reference>
<evidence type="ECO:0000256" key="1">
    <source>
        <dbReference type="SAM" id="MobiDB-lite"/>
    </source>
</evidence>
<protein>
    <submittedName>
        <fullName evidence="2">Uncharacterized protein</fullName>
    </submittedName>
</protein>
<organism evidence="2 3">
    <name type="scientific">Magallana gigas</name>
    <name type="common">Pacific oyster</name>
    <name type="synonym">Crassostrea gigas</name>
    <dbReference type="NCBI Taxonomy" id="29159"/>
    <lineage>
        <taxon>Eukaryota</taxon>
        <taxon>Metazoa</taxon>
        <taxon>Spiralia</taxon>
        <taxon>Lophotrochozoa</taxon>
        <taxon>Mollusca</taxon>
        <taxon>Bivalvia</taxon>
        <taxon>Autobranchia</taxon>
        <taxon>Pteriomorphia</taxon>
        <taxon>Ostreida</taxon>
        <taxon>Ostreoidea</taxon>
        <taxon>Ostreidae</taxon>
        <taxon>Magallana</taxon>
    </lineage>
</organism>
<keyword evidence="3" id="KW-1185">Reference proteome</keyword>
<feature type="region of interest" description="Disordered" evidence="1">
    <location>
        <begin position="1"/>
        <end position="23"/>
    </location>
</feature>
<accession>A0A8W8JKY2</accession>
<evidence type="ECO:0000313" key="2">
    <source>
        <dbReference type="EnsemblMetazoa" id="G19218.1:cds"/>
    </source>
</evidence>
<sequence>MWRRGSTCAYPNHTGKAKPERSISPSTSYFLLANKGVLVPVGSGICRKCRGDMYEAMKFFCNDETSFPNFNVEVKPDVDPSNLIHRQSSTCSMIIEAKNSKDQAEENVPADLQEYSEEESVLSSQPLSQVSSWSEENLETSLDDISKALSSISRGSFSPLKFQVRRNLDILMPNTIRTLKRKAEEATNLILEDIAPGQGKKLFKLIQEPSDLKTTSCDLERAVVNLYMESRDKDIKKQLLSLISLSHTKKELQQLIPQLSVYAINEARKHALDQKEGTEVPNQKPVFHRKMDIIKLDHALDFIFNPAFYQVSSIGTKEMRLEDGSVISIPEVVRTVWHSTLVKIYLAYCEETEFIPLSRSTLYHILRVCPASRRTNLKGLDNTAADGGNSYDVLLSTVAGF</sequence>
<evidence type="ECO:0000313" key="3">
    <source>
        <dbReference type="Proteomes" id="UP000005408"/>
    </source>
</evidence>
<dbReference type="Proteomes" id="UP000005408">
    <property type="component" value="Unassembled WGS sequence"/>
</dbReference>